<evidence type="ECO:0000313" key="1">
    <source>
        <dbReference type="EMBL" id="PNX61524.1"/>
    </source>
</evidence>
<dbReference type="EMBL" id="ASHM01085458">
    <property type="protein sequence ID" value="PNX61524.1"/>
    <property type="molecule type" value="Genomic_DNA"/>
</dbReference>
<reference evidence="1 2" key="2">
    <citation type="journal article" date="2017" name="Front. Plant Sci.">
        <title>Gene Classification and Mining of Molecular Markers Useful in Red Clover (Trifolium pratense) Breeding.</title>
        <authorList>
            <person name="Istvanek J."/>
            <person name="Dluhosova J."/>
            <person name="Dluhos P."/>
            <person name="Patkova L."/>
            <person name="Nedelnik J."/>
            <person name="Repkova J."/>
        </authorList>
    </citation>
    <scope>NUCLEOTIDE SEQUENCE [LARGE SCALE GENOMIC DNA]</scope>
    <source>
        <strain evidence="2">cv. Tatra</strain>
        <tissue evidence="1">Young leaves</tissue>
    </source>
</reference>
<protein>
    <submittedName>
        <fullName evidence="1">Uncharacterized protein</fullName>
    </submittedName>
</protein>
<organism evidence="1 2">
    <name type="scientific">Trifolium pratense</name>
    <name type="common">Red clover</name>
    <dbReference type="NCBI Taxonomy" id="57577"/>
    <lineage>
        <taxon>Eukaryota</taxon>
        <taxon>Viridiplantae</taxon>
        <taxon>Streptophyta</taxon>
        <taxon>Embryophyta</taxon>
        <taxon>Tracheophyta</taxon>
        <taxon>Spermatophyta</taxon>
        <taxon>Magnoliopsida</taxon>
        <taxon>eudicotyledons</taxon>
        <taxon>Gunneridae</taxon>
        <taxon>Pentapetalae</taxon>
        <taxon>rosids</taxon>
        <taxon>fabids</taxon>
        <taxon>Fabales</taxon>
        <taxon>Fabaceae</taxon>
        <taxon>Papilionoideae</taxon>
        <taxon>50 kb inversion clade</taxon>
        <taxon>NPAAA clade</taxon>
        <taxon>Hologalegina</taxon>
        <taxon>IRL clade</taxon>
        <taxon>Trifolieae</taxon>
        <taxon>Trifolium</taxon>
    </lineage>
</organism>
<proteinExistence type="predicted"/>
<feature type="non-terminal residue" evidence="1">
    <location>
        <position position="1"/>
    </location>
</feature>
<dbReference type="STRING" id="57577.A0A2K3K5F9"/>
<gene>
    <name evidence="1" type="ORF">L195_g052503</name>
</gene>
<sequence>SCVQQKNGVTFRRSGKESIIDSKIMMQVKQLKWMFRGYAVFMFQTCDSAEKLWLAQSVFDPSLLTLWVYFQQFRDSRLQGLGFC</sequence>
<evidence type="ECO:0000313" key="2">
    <source>
        <dbReference type="Proteomes" id="UP000236291"/>
    </source>
</evidence>
<name>A0A2K3K5F9_TRIPR</name>
<dbReference type="AlphaFoldDB" id="A0A2K3K5F9"/>
<accession>A0A2K3K5F9</accession>
<reference evidence="1 2" key="1">
    <citation type="journal article" date="2014" name="Am. J. Bot.">
        <title>Genome assembly and annotation for red clover (Trifolium pratense; Fabaceae).</title>
        <authorList>
            <person name="Istvanek J."/>
            <person name="Jaros M."/>
            <person name="Krenek A."/>
            <person name="Repkova J."/>
        </authorList>
    </citation>
    <scope>NUCLEOTIDE SEQUENCE [LARGE SCALE GENOMIC DNA]</scope>
    <source>
        <strain evidence="2">cv. Tatra</strain>
        <tissue evidence="1">Young leaves</tissue>
    </source>
</reference>
<comment type="caution">
    <text evidence="1">The sequence shown here is derived from an EMBL/GenBank/DDBJ whole genome shotgun (WGS) entry which is preliminary data.</text>
</comment>
<dbReference type="Proteomes" id="UP000236291">
    <property type="component" value="Unassembled WGS sequence"/>
</dbReference>